<comment type="caution">
    <text evidence="2">The sequence shown here is derived from an EMBL/GenBank/DDBJ whole genome shotgun (WGS) entry which is preliminary data.</text>
</comment>
<name>A0AAE1NII3_9EUCA</name>
<dbReference type="EMBL" id="JAWZYT010005733">
    <property type="protein sequence ID" value="KAK4289762.1"/>
    <property type="molecule type" value="Genomic_DNA"/>
</dbReference>
<feature type="compositionally biased region" description="Polar residues" evidence="1">
    <location>
        <begin position="19"/>
        <end position="33"/>
    </location>
</feature>
<feature type="compositionally biased region" description="Polar residues" evidence="1">
    <location>
        <begin position="54"/>
        <end position="64"/>
    </location>
</feature>
<reference evidence="2" key="1">
    <citation type="submission" date="2023-11" db="EMBL/GenBank/DDBJ databases">
        <title>Genome assemblies of two species of porcelain crab, Petrolisthes cinctipes and Petrolisthes manimaculis (Anomura: Porcellanidae).</title>
        <authorList>
            <person name="Angst P."/>
        </authorList>
    </citation>
    <scope>NUCLEOTIDE SEQUENCE</scope>
    <source>
        <strain evidence="2">PB745_02</strain>
        <tissue evidence="2">Gill</tissue>
    </source>
</reference>
<organism evidence="2 3">
    <name type="scientific">Petrolisthes manimaculis</name>
    <dbReference type="NCBI Taxonomy" id="1843537"/>
    <lineage>
        <taxon>Eukaryota</taxon>
        <taxon>Metazoa</taxon>
        <taxon>Ecdysozoa</taxon>
        <taxon>Arthropoda</taxon>
        <taxon>Crustacea</taxon>
        <taxon>Multicrustacea</taxon>
        <taxon>Malacostraca</taxon>
        <taxon>Eumalacostraca</taxon>
        <taxon>Eucarida</taxon>
        <taxon>Decapoda</taxon>
        <taxon>Pleocyemata</taxon>
        <taxon>Anomura</taxon>
        <taxon>Galatheoidea</taxon>
        <taxon>Porcellanidae</taxon>
        <taxon>Petrolisthes</taxon>
    </lineage>
</organism>
<protein>
    <submittedName>
        <fullName evidence="2">Uncharacterized protein</fullName>
    </submittedName>
</protein>
<proteinExistence type="predicted"/>
<gene>
    <name evidence="2" type="ORF">Pmani_037290</name>
</gene>
<keyword evidence="3" id="KW-1185">Reference proteome</keyword>
<sequence>MRATQTLIPQLQEHHKPSSHNYKNNTNQCPTTTRRTKRTHAPNITRRTKRAHAPTTTRTNQGLRQEQQQQHQPPPRAYKQFLNHFTGGGHVRGQVVEEEEGVVLFSLGPGAASGFLLPLSTHPR</sequence>
<dbReference type="AlphaFoldDB" id="A0AAE1NII3"/>
<accession>A0AAE1NII3</accession>
<evidence type="ECO:0000256" key="1">
    <source>
        <dbReference type="SAM" id="MobiDB-lite"/>
    </source>
</evidence>
<evidence type="ECO:0000313" key="3">
    <source>
        <dbReference type="Proteomes" id="UP001292094"/>
    </source>
</evidence>
<feature type="compositionally biased region" description="Basic residues" evidence="1">
    <location>
        <begin position="34"/>
        <end position="52"/>
    </location>
</feature>
<dbReference type="Proteomes" id="UP001292094">
    <property type="component" value="Unassembled WGS sequence"/>
</dbReference>
<feature type="region of interest" description="Disordered" evidence="1">
    <location>
        <begin position="1"/>
        <end position="75"/>
    </location>
</feature>
<evidence type="ECO:0000313" key="2">
    <source>
        <dbReference type="EMBL" id="KAK4289762.1"/>
    </source>
</evidence>